<dbReference type="SMR" id="G0S4S2"/>
<organism evidence="4">
    <name type="scientific">Chaetomium thermophilum (strain DSM 1495 / CBS 144.50 / IMI 039719)</name>
    <name type="common">Thermochaetoides thermophila</name>
    <dbReference type="NCBI Taxonomy" id="759272"/>
    <lineage>
        <taxon>Eukaryota</taxon>
        <taxon>Fungi</taxon>
        <taxon>Dikarya</taxon>
        <taxon>Ascomycota</taxon>
        <taxon>Pezizomycotina</taxon>
        <taxon>Sordariomycetes</taxon>
        <taxon>Sordariomycetidae</taxon>
        <taxon>Sordariales</taxon>
        <taxon>Chaetomiaceae</taxon>
        <taxon>Thermochaetoides</taxon>
    </lineage>
</organism>
<dbReference type="Pfam" id="PF04427">
    <property type="entry name" value="Brix"/>
    <property type="match status" value="1"/>
</dbReference>
<dbReference type="PANTHER" id="PTHR22734">
    <property type="entry name" value="U3 SMALL NUCLEOLAR RIBONUCLEOPROTEIN PROTEIN IMP4"/>
    <property type="match status" value="1"/>
</dbReference>
<dbReference type="OMA" id="HFSVSNW"/>
<dbReference type="SMART" id="SM00879">
    <property type="entry name" value="Brix"/>
    <property type="match status" value="1"/>
</dbReference>
<dbReference type="PDB" id="8I9P">
    <property type="method" value="EM"/>
    <property type="resolution" value="3.00 A"/>
    <property type="chains" value="Cd=1-436"/>
</dbReference>
<accession>G0S4S2</accession>
<dbReference type="KEGG" id="cthr:CTHT_0023330"/>
<feature type="region of interest" description="Disordered" evidence="1">
    <location>
        <begin position="25"/>
        <end position="76"/>
    </location>
</feature>
<dbReference type="Proteomes" id="UP000008066">
    <property type="component" value="Unassembled WGS sequence"/>
</dbReference>
<feature type="compositionally biased region" description="Polar residues" evidence="1">
    <location>
        <begin position="165"/>
        <end position="188"/>
    </location>
</feature>
<dbReference type="GO" id="GO:0000460">
    <property type="term" value="P:maturation of 5.8S rRNA"/>
    <property type="evidence" value="ECO:0007669"/>
    <property type="project" value="TreeGrafter"/>
</dbReference>
<dbReference type="FunFam" id="3.40.50.10480:FF:000005">
    <property type="entry name" value="Similar to RNA processing factor 1"/>
    <property type="match status" value="1"/>
</dbReference>
<dbReference type="Gene3D" id="3.40.50.10480">
    <property type="entry name" value="Probable brix-domain ribosomal biogenesis protein"/>
    <property type="match status" value="1"/>
</dbReference>
<dbReference type="HOGENOM" id="CLU_040063_3_2_1"/>
<evidence type="ECO:0007829" key="6">
    <source>
        <dbReference type="PDB" id="8I9R"/>
    </source>
</evidence>
<proteinExistence type="evidence at protein level"/>
<dbReference type="EMDB" id="EMD-35283"/>
<keyword evidence="5 6" id="KW-0002">3D-structure</keyword>
<keyword evidence="4" id="KW-1185">Reference proteome</keyword>
<dbReference type="PROSITE" id="PS50833">
    <property type="entry name" value="BRIX"/>
    <property type="match status" value="1"/>
</dbReference>
<dbReference type="EMBL" id="GL988041">
    <property type="protein sequence ID" value="EGS20501.1"/>
    <property type="molecule type" value="Genomic_DNA"/>
</dbReference>
<feature type="compositionally biased region" description="Basic residues" evidence="1">
    <location>
        <begin position="34"/>
        <end position="47"/>
    </location>
</feature>
<evidence type="ECO:0000256" key="1">
    <source>
        <dbReference type="SAM" id="MobiDB-lite"/>
    </source>
</evidence>
<reference evidence="3 4" key="1">
    <citation type="journal article" date="2011" name="Cell">
        <title>Insight into structure and assembly of the nuclear pore complex by utilizing the genome of a eukaryotic thermophile.</title>
        <authorList>
            <person name="Amlacher S."/>
            <person name="Sarges P."/>
            <person name="Flemming D."/>
            <person name="van Noort V."/>
            <person name="Kunze R."/>
            <person name="Devos D.P."/>
            <person name="Arumugam M."/>
            <person name="Bork P."/>
            <person name="Hurt E."/>
        </authorList>
    </citation>
    <scope>NUCLEOTIDE SEQUENCE [LARGE SCALE GENOMIC DNA]</scope>
    <source>
        <strain evidence="4">DSM 1495 / CBS 144.50 / IMI 039719</strain>
    </source>
</reference>
<feature type="region of interest" description="Disordered" evidence="1">
    <location>
        <begin position="107"/>
        <end position="194"/>
    </location>
</feature>
<protein>
    <recommendedName>
        <fullName evidence="2">Brix domain-containing protein</fullName>
    </recommendedName>
</protein>
<dbReference type="eggNOG" id="KOG2780">
    <property type="taxonomic scope" value="Eukaryota"/>
</dbReference>
<dbReference type="EMDB" id="EMD-35285"/>
<dbReference type="GeneID" id="18256371"/>
<feature type="compositionally biased region" description="Basic and acidic residues" evidence="1">
    <location>
        <begin position="48"/>
        <end position="76"/>
    </location>
</feature>
<dbReference type="OrthoDB" id="264354at2759"/>
<dbReference type="SUPFAM" id="SSF52954">
    <property type="entry name" value="Class II aaRS ABD-related"/>
    <property type="match status" value="1"/>
</dbReference>
<name>G0S4S2_CHATD</name>
<evidence type="ECO:0007829" key="5">
    <source>
        <dbReference type="PDB" id="8I9P"/>
    </source>
</evidence>
<feature type="domain" description="Brix" evidence="2">
    <location>
        <begin position="197"/>
        <end position="410"/>
    </location>
</feature>
<dbReference type="InterPro" id="IPR044281">
    <property type="entry name" value="IMP4/RPF1"/>
</dbReference>
<dbReference type="PANTHER" id="PTHR22734:SF3">
    <property type="entry name" value="RIBOSOME PRODUCTION FACTOR 1"/>
    <property type="match status" value="1"/>
</dbReference>
<dbReference type="STRING" id="759272.G0S4S2"/>
<dbReference type="PDB" id="8I9T">
    <property type="method" value="EM"/>
    <property type="resolution" value="3.60 A"/>
    <property type="chains" value="Cd=1-436"/>
</dbReference>
<dbReference type="GO" id="GO:0005730">
    <property type="term" value="C:nucleolus"/>
    <property type="evidence" value="ECO:0007669"/>
    <property type="project" value="TreeGrafter"/>
</dbReference>
<dbReference type="GO" id="GO:0000470">
    <property type="term" value="P:maturation of LSU-rRNA"/>
    <property type="evidence" value="ECO:0007669"/>
    <property type="project" value="TreeGrafter"/>
</dbReference>
<dbReference type="AlphaFoldDB" id="G0S4S2"/>
<evidence type="ECO:0000313" key="3">
    <source>
        <dbReference type="EMBL" id="EGS20501.1"/>
    </source>
</evidence>
<dbReference type="InterPro" id="IPR007109">
    <property type="entry name" value="Brix"/>
</dbReference>
<dbReference type="GO" id="GO:0030687">
    <property type="term" value="C:preribosome, large subunit precursor"/>
    <property type="evidence" value="ECO:0007669"/>
    <property type="project" value="TreeGrafter"/>
</dbReference>
<dbReference type="PDB" id="8I9R">
    <property type="method" value="EM"/>
    <property type="resolution" value="3.10 A"/>
    <property type="chains" value="Cd=1-436"/>
</dbReference>
<dbReference type="EMDB" id="EMD-35279"/>
<evidence type="ECO:0000259" key="2">
    <source>
        <dbReference type="PROSITE" id="PS50833"/>
    </source>
</evidence>
<sequence length="436" mass="49381">MAASKSKDLSRVSLARTIGNKLKRQQLYIQAKKANSRAKHEERHRRRKEEAKNPELKQKRLEKNQPASIDKKRIWDDLDDDSLGAVVDVAELKRRRLEVAEAAAAAEADAAAREDQEVDDKNDENEKRDDDIDSMLGSDDEDEEDEGAKKEKEEEMQRQRAQRQPSIAPSTTSTNLDLTPDSLTSQFPNLFADEPPPVPKILVTTGINGTIHKEAEEIASIFPNATYIRRTAHRYAYKYSVREIAKFAKNRGYTALLVVQEDQKRPSRLVVVHLNGEGVPPGPTLTYTIRNYAPGKAIPGHGRATNHYPELLLNNFKTPLGLLAAKSMHILFPSKPELAGRQVVTLHNQRDYIFFRRHRYVFREARPTEKNVVGADGKEMEGVKGIRAGLQEIGPRMTLKLRRVDKGVGRAGSEGPDAVKWEWKAKMEKKRTRFNL</sequence>
<dbReference type="PDB" id="8I9V">
    <property type="method" value="EM"/>
    <property type="resolution" value="3.10 A"/>
    <property type="chains" value="Cd=1-436"/>
</dbReference>
<gene>
    <name evidence="3" type="ORF">CTHT_0023330</name>
</gene>
<dbReference type="GO" id="GO:0042134">
    <property type="term" value="F:rRNA primary transcript binding"/>
    <property type="evidence" value="ECO:0007669"/>
    <property type="project" value="InterPro"/>
</dbReference>
<evidence type="ECO:0000313" key="4">
    <source>
        <dbReference type="Proteomes" id="UP000008066"/>
    </source>
</evidence>
<reference evidence="5 6" key="2">
    <citation type="journal article" date="2023" name="EMBO Rep.">
        <title>Mechanism of 5S RNP recruitment and helicase-surveilled rRNA maturation during pre-60S biogenesis.</title>
        <authorList>
            <person name="Lau B."/>
            <person name="Huang Z."/>
            <person name="Kellner N."/>
            <person name="Niu S."/>
            <person name="Berninghausen O."/>
            <person name="Beckmann R."/>
            <person name="Hurt E."/>
            <person name="Cheng J."/>
        </authorList>
    </citation>
    <scope>STRUCTURE BY ELECTRON MICROSCOPY (3.00 ANGSTROMS)</scope>
</reference>
<feature type="compositionally biased region" description="Basic and acidic residues" evidence="1">
    <location>
        <begin position="147"/>
        <end position="158"/>
    </location>
</feature>
<dbReference type="RefSeq" id="XP_006692797.1">
    <property type="nucleotide sequence ID" value="XM_006692734.1"/>
</dbReference>
<dbReference type="EMDB" id="EMD-35281"/>